<dbReference type="InterPro" id="IPR052586">
    <property type="entry name" value="ASCC2"/>
</dbReference>
<feature type="compositionally biased region" description="Basic and acidic residues" evidence="1">
    <location>
        <begin position="624"/>
        <end position="639"/>
    </location>
</feature>
<organism evidence="3 4">
    <name type="scientific">Ophiocordyceps sinensis</name>
    <dbReference type="NCBI Taxonomy" id="72228"/>
    <lineage>
        <taxon>Eukaryota</taxon>
        <taxon>Fungi</taxon>
        <taxon>Dikarya</taxon>
        <taxon>Ascomycota</taxon>
        <taxon>Pezizomycotina</taxon>
        <taxon>Sordariomycetes</taxon>
        <taxon>Hypocreomycetidae</taxon>
        <taxon>Hypocreales</taxon>
        <taxon>Ophiocordycipitaceae</taxon>
        <taxon>Ophiocordyceps</taxon>
    </lineage>
</organism>
<feature type="region of interest" description="Disordered" evidence="1">
    <location>
        <begin position="558"/>
        <end position="662"/>
    </location>
</feature>
<dbReference type="PANTHER" id="PTHR21494:SF0">
    <property type="entry name" value="ACTIVATING SIGNAL COINTEGRATOR 1 COMPLEX SUBUNIT 2"/>
    <property type="match status" value="1"/>
</dbReference>
<feature type="compositionally biased region" description="Gly residues" evidence="1">
    <location>
        <begin position="590"/>
        <end position="603"/>
    </location>
</feature>
<dbReference type="Gene3D" id="1.10.8.10">
    <property type="entry name" value="DNA helicase RuvA subunit, C-terminal domain"/>
    <property type="match status" value="1"/>
</dbReference>
<keyword evidence="4" id="KW-1185">Reference proteome</keyword>
<evidence type="ECO:0000313" key="3">
    <source>
        <dbReference type="EMBL" id="KAF4508495.1"/>
    </source>
</evidence>
<dbReference type="InterPro" id="IPR041800">
    <property type="entry name" value="ASCC2_CUE"/>
</dbReference>
<evidence type="ECO:0000256" key="1">
    <source>
        <dbReference type="SAM" id="MobiDB-lite"/>
    </source>
</evidence>
<feature type="compositionally biased region" description="Polar residues" evidence="1">
    <location>
        <begin position="384"/>
        <end position="393"/>
    </location>
</feature>
<sequence>MTSSLPPLTPFPEASWQQRLSSDDWSALVQAWTVLSQAYLSLSDGDFKRAAAKNESVTVFVSTFVAETAASSSAPAPASTPTPLLKAAFQLASRLLTLSPPTQLFDHQFLSSLARVYSKKRTAPLIAELFEAHGAAIESSLASLKKLLIPHLEAGIKGDLKLVDSRLCIVNSLLYASPRACAFFLAGSDFFDGLVACFRVMNPPLRKAIVATTYLCLVGLTEAEPPKWAMLSDQLFVLKNAADAHKQGPLNANDSLVAELVTATPLLKILLRRAEMSHATTESFKKRVTALESFKKGPMVRPRRLVRRKLDKGKGRETQGEVQAELHVHRMSQITQIQDLFPELRSGFVSRCLDEYAEDVEQVVANILGETLPPHLTSADRSETLSSHQQSPTHPDMAPRSTSPQVASRRNIFDDDEFDRLDADLSKVSFGKKPARSADEILRDKSTAPNKAAILSALATFDSDDDERDDTYDAADVGGTVDSNNLEADGVNNGNEEMLFRAFQMDEKAFSRDAATRRGKPRAKLREETGMGDEAIEGWAVMLKRNPQQMKRLEAKYAFSGQQPQLERTTWRASPAGSGAEESDPDASAGRGGRGGRGGGRGPRGGDGRGRGRGRGGNVAGPTGDRDTESARKTKEAHKGSRANHNRRDARAKKMARGGFAG</sequence>
<comment type="caution">
    <text evidence="3">The sequence shown here is derived from an EMBL/GenBank/DDBJ whole genome shotgun (WGS) entry which is preliminary data.</text>
</comment>
<dbReference type="Pfam" id="PF02845">
    <property type="entry name" value="CUE"/>
    <property type="match status" value="1"/>
</dbReference>
<feature type="domain" description="CUE" evidence="2">
    <location>
        <begin position="329"/>
        <end position="371"/>
    </location>
</feature>
<dbReference type="GO" id="GO:0043130">
    <property type="term" value="F:ubiquitin binding"/>
    <property type="evidence" value="ECO:0007669"/>
    <property type="project" value="InterPro"/>
</dbReference>
<dbReference type="SMART" id="SM00546">
    <property type="entry name" value="CUE"/>
    <property type="match status" value="1"/>
</dbReference>
<feature type="compositionally biased region" description="Basic residues" evidence="1">
    <location>
        <begin position="640"/>
        <end position="656"/>
    </location>
</feature>
<dbReference type="OrthoDB" id="5577209at2759"/>
<dbReference type="InterPro" id="IPR009060">
    <property type="entry name" value="UBA-like_sf"/>
</dbReference>
<dbReference type="CDD" id="cd14364">
    <property type="entry name" value="CUE_ASCC2"/>
    <property type="match status" value="1"/>
</dbReference>
<proteinExistence type="predicted"/>
<dbReference type="Proteomes" id="UP000557566">
    <property type="component" value="Unassembled WGS sequence"/>
</dbReference>
<dbReference type="AlphaFoldDB" id="A0A8H4PQA5"/>
<dbReference type="PANTHER" id="PTHR21494">
    <property type="entry name" value="ACTIVATING SIGNAL COINTEGRATOR 1 COMPLEX SUBUNIT 2 ASC-1 COMPLEX SUBUNIT P100"/>
    <property type="match status" value="1"/>
</dbReference>
<dbReference type="PROSITE" id="PS51140">
    <property type="entry name" value="CUE"/>
    <property type="match status" value="1"/>
</dbReference>
<accession>A0A8H4PQA5</accession>
<dbReference type="InterPro" id="IPR003892">
    <property type="entry name" value="CUE"/>
</dbReference>
<name>A0A8H4PQA5_9HYPO</name>
<gene>
    <name evidence="3" type="ORF">G6O67_004862</name>
</gene>
<evidence type="ECO:0000313" key="4">
    <source>
        <dbReference type="Proteomes" id="UP000557566"/>
    </source>
</evidence>
<reference evidence="3 4" key="1">
    <citation type="journal article" date="2020" name="Genome Biol. Evol.">
        <title>A new high-quality draft genome assembly of the Chinese cordyceps Ophiocordyceps sinensis.</title>
        <authorList>
            <person name="Shu R."/>
            <person name="Zhang J."/>
            <person name="Meng Q."/>
            <person name="Zhang H."/>
            <person name="Zhou G."/>
            <person name="Li M."/>
            <person name="Wu P."/>
            <person name="Zhao Y."/>
            <person name="Chen C."/>
            <person name="Qin Q."/>
        </authorList>
    </citation>
    <scope>NUCLEOTIDE SEQUENCE [LARGE SCALE GENOMIC DNA]</scope>
    <source>
        <strain evidence="3 4">IOZ07</strain>
    </source>
</reference>
<dbReference type="SUPFAM" id="SSF46934">
    <property type="entry name" value="UBA-like"/>
    <property type="match status" value="1"/>
</dbReference>
<evidence type="ECO:0000259" key="2">
    <source>
        <dbReference type="PROSITE" id="PS51140"/>
    </source>
</evidence>
<feature type="region of interest" description="Disordered" evidence="1">
    <location>
        <begin position="374"/>
        <end position="413"/>
    </location>
</feature>
<protein>
    <recommendedName>
        <fullName evidence="2">CUE domain-containing protein</fullName>
    </recommendedName>
</protein>
<dbReference type="EMBL" id="JAAVMX010000005">
    <property type="protein sequence ID" value="KAF4508495.1"/>
    <property type="molecule type" value="Genomic_DNA"/>
</dbReference>
<feature type="compositionally biased region" description="Polar residues" evidence="1">
    <location>
        <begin position="560"/>
        <end position="572"/>
    </location>
</feature>